<dbReference type="RefSeq" id="WP_045443169.1">
    <property type="nucleotide sequence ID" value="NZ_BBIO01000003.1"/>
</dbReference>
<accession>A0A081B861</accession>
<dbReference type="AlphaFoldDB" id="A0A081B861"/>
<organism evidence="1 2">
    <name type="scientific">Tepidicaulis marinus</name>
    <dbReference type="NCBI Taxonomy" id="1333998"/>
    <lineage>
        <taxon>Bacteria</taxon>
        <taxon>Pseudomonadati</taxon>
        <taxon>Pseudomonadota</taxon>
        <taxon>Alphaproteobacteria</taxon>
        <taxon>Hyphomicrobiales</taxon>
        <taxon>Parvibaculaceae</taxon>
        <taxon>Tepidicaulis</taxon>
    </lineage>
</organism>
<dbReference type="Pfam" id="PF14070">
    <property type="entry name" value="YjfB_motility"/>
    <property type="match status" value="1"/>
</dbReference>
<dbReference type="STRING" id="1333998.M2A_0728"/>
<name>A0A081B861_9HYPH</name>
<evidence type="ECO:0000313" key="2">
    <source>
        <dbReference type="Proteomes" id="UP000028702"/>
    </source>
</evidence>
<evidence type="ECO:0000313" key="1">
    <source>
        <dbReference type="EMBL" id="GAK44229.1"/>
    </source>
</evidence>
<proteinExistence type="predicted"/>
<protein>
    <submittedName>
        <fullName evidence="1">Conserved protein</fullName>
    </submittedName>
</protein>
<dbReference type="InterPro" id="IPR025906">
    <property type="entry name" value="YjfB_motility"/>
</dbReference>
<dbReference type="eggNOG" id="ENOG5033NSS">
    <property type="taxonomic scope" value="Bacteria"/>
</dbReference>
<comment type="caution">
    <text evidence="1">The sequence shown here is derived from an EMBL/GenBank/DDBJ whole genome shotgun (WGS) entry which is preliminary data.</text>
</comment>
<dbReference type="Proteomes" id="UP000028702">
    <property type="component" value="Unassembled WGS sequence"/>
</dbReference>
<sequence>MSSLAATAVAVNQAQTKAQLATIIQKQQHQADASLVALLQQSTEALQAATPPGVGGKVDVTA</sequence>
<gene>
    <name evidence="1" type="ORF">M2A_0728</name>
</gene>
<reference evidence="1 2" key="1">
    <citation type="submission" date="2014-07" db="EMBL/GenBank/DDBJ databases">
        <title>Tepidicaulis marinum gen. nov., sp. nov., a novel marine bacterium denitrifying nitrate to nitrous oxide strictly under microaerobic conditions.</title>
        <authorList>
            <person name="Takeuchi M."/>
            <person name="Yamagishi T."/>
            <person name="Kamagata Y."/>
            <person name="Oshima K."/>
            <person name="Hattori M."/>
            <person name="Katayama T."/>
            <person name="Hanada S."/>
            <person name="Tamaki H."/>
            <person name="Marumo K."/>
            <person name="Maeda H."/>
            <person name="Nedachi M."/>
            <person name="Iwasaki W."/>
            <person name="Suwa Y."/>
            <person name="Sakata S."/>
        </authorList>
    </citation>
    <scope>NUCLEOTIDE SEQUENCE [LARGE SCALE GENOMIC DNA]</scope>
    <source>
        <strain evidence="1 2">MA2</strain>
    </source>
</reference>
<keyword evidence="2" id="KW-1185">Reference proteome</keyword>
<dbReference type="EMBL" id="BBIO01000003">
    <property type="protein sequence ID" value="GAK44229.1"/>
    <property type="molecule type" value="Genomic_DNA"/>
</dbReference>